<dbReference type="GeneID" id="19209849"/>
<proteinExistence type="predicted"/>
<comment type="caution">
    <text evidence="2">The sequence shown here is derived from an EMBL/GenBank/DDBJ whole genome shotgun (WGS) entry which is preliminary data.</text>
</comment>
<dbReference type="Proteomes" id="UP000053558">
    <property type="component" value="Unassembled WGS sequence"/>
</dbReference>
<reference evidence="3" key="1">
    <citation type="journal article" date="2012" name="Science">
        <title>The Paleozoic origin of enzymatic lignin decomposition reconstructed from 31 fungal genomes.</title>
        <authorList>
            <person name="Floudas D."/>
            <person name="Binder M."/>
            <person name="Riley R."/>
            <person name="Barry K."/>
            <person name="Blanchette R.A."/>
            <person name="Henrissat B."/>
            <person name="Martinez A.T."/>
            <person name="Otillar R."/>
            <person name="Spatafora J.W."/>
            <person name="Yadav J.S."/>
            <person name="Aerts A."/>
            <person name="Benoit I."/>
            <person name="Boyd A."/>
            <person name="Carlson A."/>
            <person name="Copeland A."/>
            <person name="Coutinho P.M."/>
            <person name="de Vries R.P."/>
            <person name="Ferreira P."/>
            <person name="Findley K."/>
            <person name="Foster B."/>
            <person name="Gaskell J."/>
            <person name="Glotzer D."/>
            <person name="Gorecki P."/>
            <person name="Heitman J."/>
            <person name="Hesse C."/>
            <person name="Hori C."/>
            <person name="Igarashi K."/>
            <person name="Jurgens J.A."/>
            <person name="Kallen N."/>
            <person name="Kersten P."/>
            <person name="Kohler A."/>
            <person name="Kuees U."/>
            <person name="Kumar T.K.A."/>
            <person name="Kuo A."/>
            <person name="LaButti K."/>
            <person name="Larrondo L.F."/>
            <person name="Lindquist E."/>
            <person name="Ling A."/>
            <person name="Lombard V."/>
            <person name="Lucas S."/>
            <person name="Lundell T."/>
            <person name="Martin R."/>
            <person name="McLaughlin D.J."/>
            <person name="Morgenstern I."/>
            <person name="Morin E."/>
            <person name="Murat C."/>
            <person name="Nagy L.G."/>
            <person name="Nolan M."/>
            <person name="Ohm R.A."/>
            <person name="Patyshakuliyeva A."/>
            <person name="Rokas A."/>
            <person name="Ruiz-Duenas F.J."/>
            <person name="Sabat G."/>
            <person name="Salamov A."/>
            <person name="Samejima M."/>
            <person name="Schmutz J."/>
            <person name="Slot J.C."/>
            <person name="St John F."/>
            <person name="Stenlid J."/>
            <person name="Sun H."/>
            <person name="Sun S."/>
            <person name="Syed K."/>
            <person name="Tsang A."/>
            <person name="Wiebenga A."/>
            <person name="Young D."/>
            <person name="Pisabarro A."/>
            <person name="Eastwood D.C."/>
            <person name="Martin F."/>
            <person name="Cullen D."/>
            <person name="Grigoriev I.V."/>
            <person name="Hibbett D.S."/>
        </authorList>
    </citation>
    <scope>NUCLEOTIDE SEQUENCE [LARGE SCALE GENOMIC DNA]</scope>
    <source>
        <strain evidence="3">RWD-64-598 SS2</strain>
    </source>
</reference>
<accession>A0A5M3N5P5</accession>
<organism evidence="2 3">
    <name type="scientific">Coniophora puteana (strain RWD-64-598)</name>
    <name type="common">Brown rot fungus</name>
    <dbReference type="NCBI Taxonomy" id="741705"/>
    <lineage>
        <taxon>Eukaryota</taxon>
        <taxon>Fungi</taxon>
        <taxon>Dikarya</taxon>
        <taxon>Basidiomycota</taxon>
        <taxon>Agaricomycotina</taxon>
        <taxon>Agaricomycetes</taxon>
        <taxon>Agaricomycetidae</taxon>
        <taxon>Boletales</taxon>
        <taxon>Coniophorineae</taxon>
        <taxon>Coniophoraceae</taxon>
        <taxon>Coniophora</taxon>
    </lineage>
</organism>
<evidence type="ECO:0000313" key="3">
    <source>
        <dbReference type="Proteomes" id="UP000053558"/>
    </source>
</evidence>
<dbReference type="AlphaFoldDB" id="A0A5M3N5P5"/>
<dbReference type="PANTHER" id="PTHR38696:SF1">
    <property type="entry name" value="MEDIATOR OF RNA POLYMERASE II TRANSCRIPTION SUBUNIT 13"/>
    <property type="match status" value="1"/>
</dbReference>
<feature type="region of interest" description="Disordered" evidence="1">
    <location>
        <begin position="1"/>
        <end position="32"/>
    </location>
</feature>
<dbReference type="OMA" id="SVPMGTK"/>
<gene>
    <name evidence="2" type="ORF">CONPUDRAFT_78990</name>
</gene>
<dbReference type="OrthoDB" id="3255427at2759"/>
<evidence type="ECO:0000256" key="1">
    <source>
        <dbReference type="SAM" id="MobiDB-lite"/>
    </source>
</evidence>
<name>A0A5M3N5P5_CONPW</name>
<protein>
    <submittedName>
        <fullName evidence="2">Uncharacterized protein</fullName>
    </submittedName>
</protein>
<keyword evidence="3" id="KW-1185">Reference proteome</keyword>
<sequence length="264" mass="29644">MAPLERTRTTSSSRQRYTPTTRTGSNSNPQFMPDHMFVSFSGTNELRVHNVAFQDTLDVLREHVIPMWPHGVTTHSLAAHSWRVTFARNPWSASGQEGIIAQQMVCELFARLSHQGYQYLTSVNAGSSCGQLIFQDSQADENADFFVANFSSSGRRMTLVKPPRRIGEQIGARLRSAWPHKIAADRSSEQNIYTVELKRNSFGGPELDTNVFAAAALQEINFMGYKLEATVSFSRSSMWGFGGKKELWVFRGSKRSRPESRSGK</sequence>
<evidence type="ECO:0000313" key="2">
    <source>
        <dbReference type="EMBL" id="EIW86740.1"/>
    </source>
</evidence>
<dbReference type="RefSeq" id="XP_007762793.1">
    <property type="nucleotide sequence ID" value="XM_007764603.1"/>
</dbReference>
<dbReference type="PANTHER" id="PTHR38696">
    <property type="entry name" value="MEDIATOR OF RNA POLYMERASE II TRANSCRIPTION SUBUNIT 13"/>
    <property type="match status" value="1"/>
</dbReference>
<feature type="compositionally biased region" description="Low complexity" evidence="1">
    <location>
        <begin position="9"/>
        <end position="23"/>
    </location>
</feature>
<dbReference type="EMBL" id="JH711573">
    <property type="protein sequence ID" value="EIW86740.1"/>
    <property type="molecule type" value="Genomic_DNA"/>
</dbReference>
<dbReference type="KEGG" id="cput:CONPUDRAFT_78990"/>